<accession>A0A0B5FTP1</accession>
<sequence>MTAAEFEKHVARAISAIPPQFIERVDNLSFQVHPWADEETLQCVGLADPRDLLGYYMGWPLPERTHDYGSCPPDVIIIYQGAVESYIEETGQPLEKVLLETVMHELAHYFGFSEDEMAIVERLWEQES</sequence>
<name>A0A0B5FTP1_9BACT</name>
<protein>
    <recommendedName>
        <fullName evidence="3">Neutral zinc metallopeptidase</fullName>
    </recommendedName>
</protein>
<dbReference type="OrthoDB" id="9806895at2"/>
<dbReference type="SUPFAM" id="SSF55486">
    <property type="entry name" value="Metalloproteases ('zincins'), catalytic domain"/>
    <property type="match status" value="1"/>
</dbReference>
<dbReference type="STRING" id="483547.GSUB_11140"/>
<dbReference type="RefSeq" id="WP_040200847.1">
    <property type="nucleotide sequence ID" value="NZ_CP010311.1"/>
</dbReference>
<evidence type="ECO:0000313" key="2">
    <source>
        <dbReference type="Proteomes" id="UP000035036"/>
    </source>
</evidence>
<dbReference type="Pfam" id="PF06262">
    <property type="entry name" value="Zincin_1"/>
    <property type="match status" value="1"/>
</dbReference>
<dbReference type="InterPro" id="IPR038555">
    <property type="entry name" value="Zincin_1_sf"/>
</dbReference>
<keyword evidence="2" id="KW-1185">Reference proteome</keyword>
<dbReference type="InterPro" id="IPR010428">
    <property type="entry name" value="Zincin_1"/>
</dbReference>
<evidence type="ECO:0008006" key="3">
    <source>
        <dbReference type="Google" id="ProtNLM"/>
    </source>
</evidence>
<dbReference type="Gene3D" id="3.30.2010.20">
    <property type="match status" value="1"/>
</dbReference>
<dbReference type="HOGENOM" id="CLU_123836_1_0_7"/>
<dbReference type="KEGG" id="gsb:GSUB_11140"/>
<dbReference type="EMBL" id="CP010311">
    <property type="protein sequence ID" value="AJF07006.1"/>
    <property type="molecule type" value="Genomic_DNA"/>
</dbReference>
<organism evidence="1 2">
    <name type="scientific">Geoalkalibacter subterraneus</name>
    <dbReference type="NCBI Taxonomy" id="483547"/>
    <lineage>
        <taxon>Bacteria</taxon>
        <taxon>Pseudomonadati</taxon>
        <taxon>Thermodesulfobacteriota</taxon>
        <taxon>Desulfuromonadia</taxon>
        <taxon>Desulfuromonadales</taxon>
        <taxon>Geoalkalibacteraceae</taxon>
        <taxon>Geoalkalibacter</taxon>
    </lineage>
</organism>
<gene>
    <name evidence="1" type="ORF">GSUB_11140</name>
</gene>
<dbReference type="CDD" id="cd12952">
    <property type="entry name" value="MMP_ACEL2062"/>
    <property type="match status" value="1"/>
</dbReference>
<dbReference type="AlphaFoldDB" id="A0A0B5FTP1"/>
<dbReference type="Proteomes" id="UP000035036">
    <property type="component" value="Chromosome"/>
</dbReference>
<evidence type="ECO:0000313" key="1">
    <source>
        <dbReference type="EMBL" id="AJF07006.1"/>
    </source>
</evidence>
<reference evidence="1 2" key="1">
    <citation type="journal article" date="2015" name="Genome Announc.">
        <title>Genomes of Geoalkalibacter ferrihydriticus Z-0531T and Geoalkalibacter subterraneus Red1T, Two Haloalkaliphilic Metal-Reducing Deltaproteobacteria.</title>
        <authorList>
            <person name="Badalamenti J.P."/>
            <person name="Krajmalnik-Brown R."/>
            <person name="Torres C.I."/>
            <person name="Bond D.R."/>
        </authorList>
    </citation>
    <scope>NUCLEOTIDE SEQUENCE [LARGE SCALE GENOMIC DNA]</scope>
    <source>
        <strain evidence="1 2">Red1</strain>
    </source>
</reference>
<proteinExistence type="predicted"/>